<dbReference type="InterPro" id="IPR036942">
    <property type="entry name" value="Beta-barrel_TonB_sf"/>
</dbReference>
<dbReference type="InterPro" id="IPR039426">
    <property type="entry name" value="TonB-dep_rcpt-like"/>
</dbReference>
<evidence type="ECO:0000259" key="11">
    <source>
        <dbReference type="Pfam" id="PF07715"/>
    </source>
</evidence>
<keyword evidence="6 8" id="KW-0472">Membrane</keyword>
<dbReference type="InterPro" id="IPR023996">
    <property type="entry name" value="TonB-dep_OMP_SusC/RagA"/>
</dbReference>
<dbReference type="SUPFAM" id="SSF49464">
    <property type="entry name" value="Carboxypeptidase regulatory domain-like"/>
    <property type="match status" value="1"/>
</dbReference>
<dbReference type="NCBIfam" id="TIGR04057">
    <property type="entry name" value="SusC_RagA_signa"/>
    <property type="match status" value="1"/>
</dbReference>
<dbReference type="Pfam" id="PF07715">
    <property type="entry name" value="Plug"/>
    <property type="match status" value="1"/>
</dbReference>
<dbReference type="Pfam" id="PF13715">
    <property type="entry name" value="CarbopepD_reg_2"/>
    <property type="match status" value="1"/>
</dbReference>
<keyword evidence="2 8" id="KW-0813">Transport</keyword>
<sequence>MTKFIRMKKVPDCVSGFDLKKKLTLFCALVSLSQVHAYTISFESATGLEKVQQQKSISGQINDENGMPLPGATVLIKGTKISTITDFDGKFTLKADENSVLIVSYIGYANKEVALNGKTTINVKMQNDAASLEEVVVVGYGKMKKTDLTGSVVQVKPDNLANQNPQTVQDVLRGVPGLKVGYSSDAKGGGSLQVRGQTSVYNPNGAGHNSPLIILDGMQFYGELSEINPGDIGQIDILKDASATAVYGSKAAAGVIIITTKKGKNGKPVISVTSNMTVNTKSAYRDVYSPEGYLKYREDWETAKTYGVNTASGQYEPYIASQVGQVGYFSNPNDLGKYGITQAQWLAYQPSGLTQGKSLAEVWGLRLGLQNGLILNNFIAGKTHDWYKGTFRTGLNQDYNVNISGASDKVNYYLSVGYLDSEGAIQGNDYSAVRANMKVNGHVTDWLEFGANVNFQDRTDGDITVGTGTNYYDANMMRNSPYANFRDANGDYERQPMGPTIGGYNYYYDRQFMELERGYTVLNTIFNAKVTLPLGITYSLNVSPRYQFYYNRFFQSTGNKNLNAANIGVDRDNGKNFDWNMNNTLAWDHTFNEKHHIVATFVQEVEERRSWFDEINARNIQPSDALGFHNTANATRANSSFSTADTHQTADALMARLFYSFDNRYMITATVRRDGYSAFGTNNPYATFPSVALGWNLSKESWFNWDAMSTAKLRVSYGKNGNRSLADPYVFLANLRSPESTMGYIDSSGNLVDMKYLEIDRMANPNLQWEKTAATNIGLDFGFLNDRLTGTVDVYKSVTHDMIMSQRLPTFTGFESIVTNLGEVENRGVELSLSSVNMKQPNFEWRTSAAFSYNKNKINKLYGSMETILDANGNVIGQKELDDKTNGWFIGKAISEIWNYRVAGIWQKDEAAAAAVVSQRPGDPKIANNYTADDVNGKPVYNDKDKEFLGQTDPPINWSLRNEFTIYKNWDLAINMYSYMGHKSLNGNYMNQYNAGSLYTNNYNSFVNPYWTIDNPTNDWARLDARGPAGAGTDKLYNRGFIRLDQISIAYKFPKELIKRLNMNNVKVYASVRNVATWSVDKNWKYFGDPETGGLATRMFNLGFNLTL</sequence>
<dbReference type="InterPro" id="IPR008969">
    <property type="entry name" value="CarboxyPept-like_regulatory"/>
</dbReference>
<dbReference type="OrthoDB" id="9768177at2"/>
<keyword evidence="7 8" id="KW-0998">Cell outer membrane</keyword>
<dbReference type="Proteomes" id="UP000285211">
    <property type="component" value="Unassembled WGS sequence"/>
</dbReference>
<evidence type="ECO:0000256" key="3">
    <source>
        <dbReference type="ARBA" id="ARBA00022452"/>
    </source>
</evidence>
<dbReference type="EMBL" id="SACJ01000001">
    <property type="protein sequence ID" value="RVT79761.1"/>
    <property type="molecule type" value="Genomic_DNA"/>
</dbReference>
<keyword evidence="3 8" id="KW-1134">Transmembrane beta strand</keyword>
<dbReference type="GO" id="GO:0009279">
    <property type="term" value="C:cell outer membrane"/>
    <property type="evidence" value="ECO:0007669"/>
    <property type="project" value="UniProtKB-SubCell"/>
</dbReference>
<dbReference type="PROSITE" id="PS52016">
    <property type="entry name" value="TONB_DEPENDENT_REC_3"/>
    <property type="match status" value="1"/>
</dbReference>
<evidence type="ECO:0000256" key="5">
    <source>
        <dbReference type="ARBA" id="ARBA00023077"/>
    </source>
</evidence>
<comment type="caution">
    <text evidence="12">The sequence shown here is derived from an EMBL/GenBank/DDBJ whole genome shotgun (WGS) entry which is preliminary data.</text>
</comment>
<accession>A0A3S2U975</accession>
<evidence type="ECO:0000256" key="2">
    <source>
        <dbReference type="ARBA" id="ARBA00022448"/>
    </source>
</evidence>
<dbReference type="FunFam" id="2.60.40.1120:FF:000003">
    <property type="entry name" value="Outer membrane protein Omp121"/>
    <property type="match status" value="1"/>
</dbReference>
<evidence type="ECO:0000313" key="12">
    <source>
        <dbReference type="EMBL" id="RVT79761.1"/>
    </source>
</evidence>
<evidence type="ECO:0000256" key="6">
    <source>
        <dbReference type="ARBA" id="ARBA00023136"/>
    </source>
</evidence>
<dbReference type="Pfam" id="PF00593">
    <property type="entry name" value="TonB_dep_Rec_b-barrel"/>
    <property type="match status" value="1"/>
</dbReference>
<evidence type="ECO:0000256" key="8">
    <source>
        <dbReference type="PROSITE-ProRule" id="PRU01360"/>
    </source>
</evidence>
<keyword evidence="4 8" id="KW-0812">Transmembrane</keyword>
<comment type="similarity">
    <text evidence="8 9">Belongs to the TonB-dependent receptor family.</text>
</comment>
<dbReference type="Gene3D" id="2.60.40.1120">
    <property type="entry name" value="Carboxypeptidase-like, regulatory domain"/>
    <property type="match status" value="1"/>
</dbReference>
<dbReference type="NCBIfam" id="TIGR04056">
    <property type="entry name" value="OMP_RagA_SusC"/>
    <property type="match status" value="1"/>
</dbReference>
<organism evidence="12 13">
    <name type="scientific">Flavobacterium sufflavum</name>
    <dbReference type="NCBI Taxonomy" id="1921138"/>
    <lineage>
        <taxon>Bacteria</taxon>
        <taxon>Pseudomonadati</taxon>
        <taxon>Bacteroidota</taxon>
        <taxon>Flavobacteriia</taxon>
        <taxon>Flavobacteriales</taxon>
        <taxon>Flavobacteriaceae</taxon>
        <taxon>Flavobacterium</taxon>
    </lineage>
</organism>
<keyword evidence="5 9" id="KW-0798">TonB box</keyword>
<evidence type="ECO:0000256" key="1">
    <source>
        <dbReference type="ARBA" id="ARBA00004571"/>
    </source>
</evidence>
<dbReference type="AlphaFoldDB" id="A0A3S2U975"/>
<reference evidence="12 13" key="1">
    <citation type="submission" date="2019-01" db="EMBL/GenBank/DDBJ databases">
        <authorList>
            <person name="Chen W.-M."/>
        </authorList>
    </citation>
    <scope>NUCLEOTIDE SEQUENCE [LARGE SCALE GENOMIC DNA]</scope>
    <source>
        <strain evidence="12 13">BBQ-12</strain>
    </source>
</reference>
<dbReference type="Gene3D" id="2.40.170.20">
    <property type="entry name" value="TonB-dependent receptor, beta-barrel domain"/>
    <property type="match status" value="1"/>
</dbReference>
<protein>
    <submittedName>
        <fullName evidence="12">SusC/RagA family TonB-linked outer membrane protein</fullName>
    </submittedName>
</protein>
<feature type="domain" description="TonB-dependent receptor plug" evidence="11">
    <location>
        <begin position="145"/>
        <end position="255"/>
    </location>
</feature>
<gene>
    <name evidence="12" type="ORF">EOD40_01230</name>
</gene>
<evidence type="ECO:0000259" key="10">
    <source>
        <dbReference type="Pfam" id="PF00593"/>
    </source>
</evidence>
<comment type="subcellular location">
    <subcellularLocation>
        <location evidence="1 8">Cell outer membrane</location>
        <topology evidence="1 8">Multi-pass membrane protein</topology>
    </subcellularLocation>
</comment>
<proteinExistence type="inferred from homology"/>
<dbReference type="InterPro" id="IPR023997">
    <property type="entry name" value="TonB-dep_OMP_SusC/RagA_CS"/>
</dbReference>
<dbReference type="InterPro" id="IPR012910">
    <property type="entry name" value="Plug_dom"/>
</dbReference>
<feature type="domain" description="TonB-dependent receptor-like beta-barrel" evidence="10">
    <location>
        <begin position="464"/>
        <end position="1074"/>
    </location>
</feature>
<dbReference type="Gene3D" id="2.170.130.10">
    <property type="entry name" value="TonB-dependent receptor, plug domain"/>
    <property type="match status" value="1"/>
</dbReference>
<dbReference type="SUPFAM" id="SSF56935">
    <property type="entry name" value="Porins"/>
    <property type="match status" value="1"/>
</dbReference>
<dbReference type="InterPro" id="IPR000531">
    <property type="entry name" value="Beta-barrel_TonB"/>
</dbReference>
<dbReference type="InterPro" id="IPR037066">
    <property type="entry name" value="Plug_dom_sf"/>
</dbReference>
<evidence type="ECO:0000256" key="7">
    <source>
        <dbReference type="ARBA" id="ARBA00023237"/>
    </source>
</evidence>
<name>A0A3S2U975_9FLAO</name>
<evidence type="ECO:0000313" key="13">
    <source>
        <dbReference type="Proteomes" id="UP000285211"/>
    </source>
</evidence>
<evidence type="ECO:0000256" key="4">
    <source>
        <dbReference type="ARBA" id="ARBA00022692"/>
    </source>
</evidence>
<evidence type="ECO:0000256" key="9">
    <source>
        <dbReference type="RuleBase" id="RU003357"/>
    </source>
</evidence>
<keyword evidence="13" id="KW-1185">Reference proteome</keyword>